<organism evidence="14 15">
    <name type="scientific">Paenibacillus sediminis</name>
    <dbReference type="NCBI Taxonomy" id="664909"/>
    <lineage>
        <taxon>Bacteria</taxon>
        <taxon>Bacillati</taxon>
        <taxon>Bacillota</taxon>
        <taxon>Bacilli</taxon>
        <taxon>Bacillales</taxon>
        <taxon>Paenibacillaceae</taxon>
        <taxon>Paenibacillus</taxon>
    </lineage>
</organism>
<evidence type="ECO:0000256" key="8">
    <source>
        <dbReference type="ARBA" id="ARBA00023125"/>
    </source>
</evidence>
<comment type="subcellular location">
    <subcellularLocation>
        <location evidence="1 11">Cytoplasm</location>
    </subcellularLocation>
</comment>
<evidence type="ECO:0000313" key="15">
    <source>
        <dbReference type="Proteomes" id="UP001519273"/>
    </source>
</evidence>
<sequence>MKQYIRSFIHFLSEEKGLSQSTLESYERDIAHFISFAEKRDITSPEQIGRSHIVMYLGQLKQLGRAASTMTRNAVTIRLFFKYLIREHLVTHDPSIDMETPKVEKKLPQVLSLDEVERLLSSPDDSTPQGMRDKAMLELIYATGIRVSELISLNVDDIYGELKFVRCIGNSGKERIIPMTGVSAKCIQSYLEGMRPKLLKHHTDEQALFVNQLGTRLTRQGFWKILKKYAKEAGIEKDITPHTLRHSFAAHLIENGADLRSVQEMLGHADISTTQIYTHVTKRNMKEVYESHHPRAKLNFS</sequence>
<dbReference type="InterPro" id="IPR004107">
    <property type="entry name" value="Integrase_SAM-like_N"/>
</dbReference>
<dbReference type="EMBL" id="JAGGKP010000001">
    <property type="protein sequence ID" value="MBP1935697.1"/>
    <property type="molecule type" value="Genomic_DNA"/>
</dbReference>
<dbReference type="InterPro" id="IPR011010">
    <property type="entry name" value="DNA_brk_join_enz"/>
</dbReference>
<protein>
    <recommendedName>
        <fullName evidence="3 11">Tyrosine recombinase XerD</fullName>
    </recommendedName>
</protein>
<dbReference type="SUPFAM" id="SSF56349">
    <property type="entry name" value="DNA breaking-rejoining enzymes"/>
    <property type="match status" value="1"/>
</dbReference>
<dbReference type="Gene3D" id="1.10.443.10">
    <property type="entry name" value="Intergrase catalytic core"/>
    <property type="match status" value="1"/>
</dbReference>
<dbReference type="NCBIfam" id="NF040815">
    <property type="entry name" value="recomb_XerA_Arch"/>
    <property type="match status" value="1"/>
</dbReference>
<dbReference type="PROSITE" id="PS51898">
    <property type="entry name" value="TYR_RECOMBINASE"/>
    <property type="match status" value="1"/>
</dbReference>
<dbReference type="InterPro" id="IPR002104">
    <property type="entry name" value="Integrase_catalytic"/>
</dbReference>
<feature type="domain" description="Tyr recombinase" evidence="12">
    <location>
        <begin position="106"/>
        <end position="290"/>
    </location>
</feature>
<dbReference type="HAMAP" id="MF_01808">
    <property type="entry name" value="Recomb_XerC_XerD"/>
    <property type="match status" value="1"/>
</dbReference>
<comment type="function">
    <text evidence="11">Site-specific tyrosine recombinase, which acts by catalyzing the cutting and rejoining of the recombining DNA molecules. The XerC-XerD complex is essential to convert dimers of the bacterial chromosome into monomers to permit their segregation at cell division. It also contributes to the segregational stability of plasmids.</text>
</comment>
<evidence type="ECO:0000256" key="3">
    <source>
        <dbReference type="ARBA" id="ARBA00015810"/>
    </source>
</evidence>
<keyword evidence="4 11" id="KW-0963">Cytoplasm</keyword>
<gene>
    <name evidence="11" type="primary">xerD</name>
    <name evidence="14" type="ORF">J2Z20_000558</name>
</gene>
<dbReference type="InterPro" id="IPR010998">
    <property type="entry name" value="Integrase_recombinase_N"/>
</dbReference>
<dbReference type="CDD" id="cd00798">
    <property type="entry name" value="INT_XerDC_C"/>
    <property type="match status" value="1"/>
</dbReference>
<dbReference type="NCBIfam" id="TIGR02225">
    <property type="entry name" value="recomb_XerD"/>
    <property type="match status" value="1"/>
</dbReference>
<name>A0ABS4H009_9BACL</name>
<feature type="active site" evidence="11">
    <location>
        <position position="245"/>
    </location>
</feature>
<dbReference type="NCBIfam" id="NF001399">
    <property type="entry name" value="PRK00283.1"/>
    <property type="match status" value="1"/>
</dbReference>
<keyword evidence="9 11" id="KW-0233">DNA recombination</keyword>
<keyword evidence="7 11" id="KW-0229">DNA integration</keyword>
<feature type="active site" evidence="11">
    <location>
        <position position="242"/>
    </location>
</feature>
<dbReference type="PANTHER" id="PTHR30349:SF81">
    <property type="entry name" value="TYROSINE RECOMBINASE XERC"/>
    <property type="match status" value="1"/>
</dbReference>
<dbReference type="RefSeq" id="WP_209845162.1">
    <property type="nucleotide sequence ID" value="NZ_CBCRVE010000001.1"/>
</dbReference>
<evidence type="ECO:0000259" key="12">
    <source>
        <dbReference type="PROSITE" id="PS51898"/>
    </source>
</evidence>
<dbReference type="InterPro" id="IPR011932">
    <property type="entry name" value="Recomb_XerD"/>
</dbReference>
<accession>A0ABS4H009</accession>
<feature type="active site" description="O-(3'-phospho-DNA)-tyrosine intermediate" evidence="11">
    <location>
        <position position="277"/>
    </location>
</feature>
<dbReference type="InterPro" id="IPR023009">
    <property type="entry name" value="Tyrosine_recombinase_XerC/XerD"/>
</dbReference>
<dbReference type="Pfam" id="PF00589">
    <property type="entry name" value="Phage_integrase"/>
    <property type="match status" value="1"/>
</dbReference>
<feature type="active site" evidence="11">
    <location>
        <position position="146"/>
    </location>
</feature>
<evidence type="ECO:0000256" key="1">
    <source>
        <dbReference type="ARBA" id="ARBA00004496"/>
    </source>
</evidence>
<evidence type="ECO:0000256" key="5">
    <source>
        <dbReference type="ARBA" id="ARBA00022618"/>
    </source>
</evidence>
<feature type="domain" description="Core-binding (CB)" evidence="13">
    <location>
        <begin position="1"/>
        <end position="85"/>
    </location>
</feature>
<evidence type="ECO:0000256" key="9">
    <source>
        <dbReference type="ARBA" id="ARBA00023172"/>
    </source>
</evidence>
<keyword evidence="15" id="KW-1185">Reference proteome</keyword>
<proteinExistence type="inferred from homology"/>
<keyword evidence="5 11" id="KW-0132">Cell division</keyword>
<dbReference type="PANTHER" id="PTHR30349">
    <property type="entry name" value="PHAGE INTEGRASE-RELATED"/>
    <property type="match status" value="1"/>
</dbReference>
<dbReference type="HAMAP" id="MF_01807">
    <property type="entry name" value="Recomb_XerD"/>
    <property type="match status" value="1"/>
</dbReference>
<reference evidence="14 15" key="1">
    <citation type="submission" date="2021-03" db="EMBL/GenBank/DDBJ databases">
        <title>Genomic Encyclopedia of Type Strains, Phase IV (KMG-IV): sequencing the most valuable type-strain genomes for metagenomic binning, comparative biology and taxonomic classification.</title>
        <authorList>
            <person name="Goeker M."/>
        </authorList>
    </citation>
    <scope>NUCLEOTIDE SEQUENCE [LARGE SCALE GENOMIC DNA]</scope>
    <source>
        <strain evidence="14 15">DSM 23491</strain>
    </source>
</reference>
<dbReference type="PROSITE" id="PS51900">
    <property type="entry name" value="CB"/>
    <property type="match status" value="1"/>
</dbReference>
<evidence type="ECO:0000256" key="10">
    <source>
        <dbReference type="ARBA" id="ARBA00023306"/>
    </source>
</evidence>
<evidence type="ECO:0000256" key="7">
    <source>
        <dbReference type="ARBA" id="ARBA00022908"/>
    </source>
</evidence>
<dbReference type="Gene3D" id="1.10.150.130">
    <property type="match status" value="1"/>
</dbReference>
<evidence type="ECO:0000256" key="6">
    <source>
        <dbReference type="ARBA" id="ARBA00022829"/>
    </source>
</evidence>
<dbReference type="Pfam" id="PF02899">
    <property type="entry name" value="Phage_int_SAM_1"/>
    <property type="match status" value="1"/>
</dbReference>
<evidence type="ECO:0000256" key="4">
    <source>
        <dbReference type="ARBA" id="ARBA00022490"/>
    </source>
</evidence>
<evidence type="ECO:0000256" key="2">
    <source>
        <dbReference type="ARBA" id="ARBA00010450"/>
    </source>
</evidence>
<keyword evidence="10 11" id="KW-0131">Cell cycle</keyword>
<comment type="similarity">
    <text evidence="2 11">Belongs to the 'phage' integrase family. XerD subfamily.</text>
</comment>
<keyword evidence="6 11" id="KW-0159">Chromosome partition</keyword>
<dbReference type="InterPro" id="IPR050090">
    <property type="entry name" value="Tyrosine_recombinase_XerCD"/>
</dbReference>
<comment type="caution">
    <text evidence="11">Lacks conserved residue(s) required for the propagation of feature annotation.</text>
</comment>
<comment type="subunit">
    <text evidence="11">Forms a cyclic heterotetrameric complex composed of two molecules of XerC and two molecules of XerD.</text>
</comment>
<dbReference type="InterPro" id="IPR044068">
    <property type="entry name" value="CB"/>
</dbReference>
<evidence type="ECO:0000313" key="14">
    <source>
        <dbReference type="EMBL" id="MBP1935697.1"/>
    </source>
</evidence>
<comment type="caution">
    <text evidence="14">The sequence shown here is derived from an EMBL/GenBank/DDBJ whole genome shotgun (WGS) entry which is preliminary data.</text>
</comment>
<evidence type="ECO:0000259" key="13">
    <source>
        <dbReference type="PROSITE" id="PS51900"/>
    </source>
</evidence>
<feature type="active site" evidence="11">
    <location>
        <position position="268"/>
    </location>
</feature>
<dbReference type="Proteomes" id="UP001519273">
    <property type="component" value="Unassembled WGS sequence"/>
</dbReference>
<keyword evidence="8 11" id="KW-0238">DNA-binding</keyword>
<dbReference type="InterPro" id="IPR013762">
    <property type="entry name" value="Integrase-like_cat_sf"/>
</dbReference>
<evidence type="ECO:0000256" key="11">
    <source>
        <dbReference type="HAMAP-Rule" id="MF_01807"/>
    </source>
</evidence>